<name>A0A6V8PRK6_9ACTN</name>
<organism evidence="1 2">
    <name type="scientific">Candidatus Hakubella thermalkaliphila</name>
    <dbReference type="NCBI Taxonomy" id="2754717"/>
    <lineage>
        <taxon>Bacteria</taxon>
        <taxon>Bacillati</taxon>
        <taxon>Actinomycetota</taxon>
        <taxon>Actinomycetota incertae sedis</taxon>
        <taxon>Candidatus Hakubellales</taxon>
        <taxon>Candidatus Hakubellaceae</taxon>
        <taxon>Candidatus Hakubella</taxon>
    </lineage>
</organism>
<comment type="caution">
    <text evidence="1">The sequence shown here is derived from an EMBL/GenBank/DDBJ whole genome shotgun (WGS) entry which is preliminary data.</text>
</comment>
<proteinExistence type="predicted"/>
<protein>
    <submittedName>
        <fullName evidence="1">Uncharacterized protein</fullName>
    </submittedName>
</protein>
<reference evidence="1 2" key="1">
    <citation type="journal article" date="2020" name="Front. Microbiol.">
        <title>Single-cell genomics of novel Actinobacteria with the Wood-Ljungdahl pathway discovered in a serpentinizing system.</title>
        <authorList>
            <person name="Merino N."/>
            <person name="Kawai M."/>
            <person name="Boyd E.S."/>
            <person name="Colman D.R."/>
            <person name="McGlynn S.E."/>
            <person name="Nealson K.H."/>
            <person name="Kurokawa K."/>
            <person name="Hongoh Y."/>
        </authorList>
    </citation>
    <scope>NUCLEOTIDE SEQUENCE [LARGE SCALE GENOMIC DNA]</scope>
    <source>
        <strain evidence="1 2">S43</strain>
    </source>
</reference>
<dbReference type="EMBL" id="BLSB01000072">
    <property type="protein sequence ID" value="GFP35252.1"/>
    <property type="molecule type" value="Genomic_DNA"/>
</dbReference>
<gene>
    <name evidence="1" type="ORF">HKBW3S43_01044</name>
</gene>
<dbReference type="Proteomes" id="UP000576480">
    <property type="component" value="Unassembled WGS sequence"/>
</dbReference>
<evidence type="ECO:0000313" key="2">
    <source>
        <dbReference type="Proteomes" id="UP000576480"/>
    </source>
</evidence>
<feature type="non-terminal residue" evidence="1">
    <location>
        <position position="1"/>
    </location>
</feature>
<sequence>VSLPDWEASDGQVHYGKTVTLDIQALVASEDKQKVAEVLGVILKTLKGED</sequence>
<dbReference type="AlphaFoldDB" id="A0A6V8PRK6"/>
<evidence type="ECO:0000313" key="1">
    <source>
        <dbReference type="EMBL" id="GFP35252.1"/>
    </source>
</evidence>
<accession>A0A6V8PRK6</accession>